<keyword evidence="3" id="KW-1185">Reference proteome</keyword>
<accession>A0A8J2V637</accession>
<name>A0A8J2V637_9PROT</name>
<protein>
    <recommendedName>
        <fullName evidence="4">TonB C-terminal domain-containing protein</fullName>
    </recommendedName>
</protein>
<evidence type="ECO:0000313" key="3">
    <source>
        <dbReference type="Proteomes" id="UP000613582"/>
    </source>
</evidence>
<dbReference type="Proteomes" id="UP000613582">
    <property type="component" value="Unassembled WGS sequence"/>
</dbReference>
<reference evidence="2" key="1">
    <citation type="journal article" date="2014" name="Int. J. Syst. Evol. Microbiol.">
        <title>Complete genome sequence of Corynebacterium casei LMG S-19264T (=DSM 44701T), isolated from a smear-ripened cheese.</title>
        <authorList>
            <consortium name="US DOE Joint Genome Institute (JGI-PGF)"/>
            <person name="Walter F."/>
            <person name="Albersmeier A."/>
            <person name="Kalinowski J."/>
            <person name="Ruckert C."/>
        </authorList>
    </citation>
    <scope>NUCLEOTIDE SEQUENCE</scope>
    <source>
        <strain evidence="2">CGMCC 1.12921</strain>
    </source>
</reference>
<gene>
    <name evidence="2" type="ORF">GCM10011342_29400</name>
</gene>
<dbReference type="SUPFAM" id="SSF48452">
    <property type="entry name" value="TPR-like"/>
    <property type="match status" value="1"/>
</dbReference>
<dbReference type="AlphaFoldDB" id="A0A8J2V637"/>
<dbReference type="InterPro" id="IPR011990">
    <property type="entry name" value="TPR-like_helical_dom_sf"/>
</dbReference>
<organism evidence="2 3">
    <name type="scientific">Aquisalinus flavus</name>
    <dbReference type="NCBI Taxonomy" id="1526572"/>
    <lineage>
        <taxon>Bacteria</taxon>
        <taxon>Pseudomonadati</taxon>
        <taxon>Pseudomonadota</taxon>
        <taxon>Alphaproteobacteria</taxon>
        <taxon>Parvularculales</taxon>
        <taxon>Parvularculaceae</taxon>
        <taxon>Aquisalinus</taxon>
    </lineage>
</organism>
<dbReference type="Gene3D" id="1.25.40.10">
    <property type="entry name" value="Tetratricopeptide repeat domain"/>
    <property type="match status" value="1"/>
</dbReference>
<dbReference type="Gene3D" id="3.30.1150.10">
    <property type="match status" value="1"/>
</dbReference>
<evidence type="ECO:0008006" key="4">
    <source>
        <dbReference type="Google" id="ProtNLM"/>
    </source>
</evidence>
<dbReference type="EMBL" id="BMGH01000002">
    <property type="protein sequence ID" value="GGD18803.1"/>
    <property type="molecule type" value="Genomic_DNA"/>
</dbReference>
<keyword evidence="1" id="KW-0732">Signal</keyword>
<feature type="chain" id="PRO_5035236174" description="TonB C-terminal domain-containing protein" evidence="1">
    <location>
        <begin position="22"/>
        <end position="378"/>
    </location>
</feature>
<evidence type="ECO:0000313" key="2">
    <source>
        <dbReference type="EMBL" id="GGD18803.1"/>
    </source>
</evidence>
<reference evidence="2" key="2">
    <citation type="submission" date="2020-09" db="EMBL/GenBank/DDBJ databases">
        <authorList>
            <person name="Sun Q."/>
            <person name="Zhou Y."/>
        </authorList>
    </citation>
    <scope>NUCLEOTIDE SEQUENCE</scope>
    <source>
        <strain evidence="2">CGMCC 1.12921</strain>
    </source>
</reference>
<evidence type="ECO:0000256" key="1">
    <source>
        <dbReference type="SAM" id="SignalP"/>
    </source>
</evidence>
<comment type="caution">
    <text evidence="2">The sequence shown here is derived from an EMBL/GenBank/DDBJ whole genome shotgun (WGS) entry which is preliminary data.</text>
</comment>
<feature type="signal peptide" evidence="1">
    <location>
        <begin position="1"/>
        <end position="21"/>
    </location>
</feature>
<proteinExistence type="predicted"/>
<sequence>MRLYSVILASFLFLSPTFVSAQNDDGSFAYAYQAYMRAADNDDATAMARHAGEAFERAQEVLEADDIQLGYLAANYAEALVLDGKSSRAEPVFEDCIAILKDYFPQTVPDVTYCWDGLGWTYVNRSDPDEAKEAFESALTVAAMLPDDAELRKYRADTHLVAANIYMPPGLYYFRERLGELSLERTRYHAQQAVLLLPEFYGDGTLELAEAWMLLGHGMPQDERAEAAAAYGNAWRLYRELEGDDARATVAAYARFRGAANDVFRDEDAPDDEDPEYQCEYIQPDGTIITACIKKRTEPRFPSNVRDLDGIVVIELMYDVDENGTVQNQRVIFSNQDKFIPACQTAMRTWRYENPVNEEGEPVSIRDLTVTYKFQVVS</sequence>